<evidence type="ECO:0000313" key="1">
    <source>
        <dbReference type="EMBL" id="MRW91470.1"/>
    </source>
</evidence>
<dbReference type="AlphaFoldDB" id="A0A6I2L166"/>
<reference evidence="1 2" key="1">
    <citation type="submission" date="2019-11" db="EMBL/GenBank/DDBJ databases">
        <title>Novel species isolated from a subtropical stream in China.</title>
        <authorList>
            <person name="Lu H."/>
        </authorList>
    </citation>
    <scope>NUCLEOTIDE SEQUENCE [LARGE SCALE GENOMIC DNA]</scope>
    <source>
        <strain evidence="1 2">FT80W</strain>
    </source>
</reference>
<keyword evidence="2" id="KW-1185">Reference proteome</keyword>
<accession>A0A6I2L166</accession>
<protein>
    <submittedName>
        <fullName evidence="1">Uncharacterized protein</fullName>
    </submittedName>
</protein>
<dbReference type="RefSeq" id="WP_154377881.1">
    <property type="nucleotide sequence ID" value="NZ_WKJK01000007.1"/>
</dbReference>
<proteinExistence type="predicted"/>
<name>A0A6I2L166_9BURK</name>
<sequence>MHELLHHIIEAHGGMERWNSYTTLSAHLSQGGILWPLKGKGGMLDEVDIQIQLHQPWTSHSPFGDPQRRTAVTPQRVAIETSAGALAEELAAPRASFAGHQLDTPWSDTQLAYFVGYAIWNYFTMPFTLAMPGFGITELPAWQEDGRTLRRLRVTFPPQLATHSPVQTFYFSEDGLLRRHDYEVDIAGGAPAVHYLSEHVTVQGITIPSRHMIYVRDADGGHQPEPLVVAIQASAIRLA</sequence>
<evidence type="ECO:0000313" key="2">
    <source>
        <dbReference type="Proteomes" id="UP000433309"/>
    </source>
</evidence>
<gene>
    <name evidence="1" type="ORF">GJ699_15870</name>
</gene>
<organism evidence="1 2">
    <name type="scientific">Duganella guangzhouensis</name>
    <dbReference type="NCBI Taxonomy" id="2666084"/>
    <lineage>
        <taxon>Bacteria</taxon>
        <taxon>Pseudomonadati</taxon>
        <taxon>Pseudomonadota</taxon>
        <taxon>Betaproteobacteria</taxon>
        <taxon>Burkholderiales</taxon>
        <taxon>Oxalobacteraceae</taxon>
        <taxon>Telluria group</taxon>
        <taxon>Duganella</taxon>
    </lineage>
</organism>
<dbReference type="Proteomes" id="UP000433309">
    <property type="component" value="Unassembled WGS sequence"/>
</dbReference>
<dbReference type="EMBL" id="WKJK01000007">
    <property type="protein sequence ID" value="MRW91470.1"/>
    <property type="molecule type" value="Genomic_DNA"/>
</dbReference>
<comment type="caution">
    <text evidence="1">The sequence shown here is derived from an EMBL/GenBank/DDBJ whole genome shotgun (WGS) entry which is preliminary data.</text>
</comment>